<feature type="coiled-coil region" evidence="1">
    <location>
        <begin position="4"/>
        <end position="45"/>
    </location>
</feature>
<dbReference type="AlphaFoldDB" id="A0A0K8U546"/>
<proteinExistence type="predicted"/>
<protein>
    <submittedName>
        <fullName evidence="2">Uncharacterized protein</fullName>
    </submittedName>
</protein>
<name>A0A0K8U546_BACLA</name>
<dbReference type="EMBL" id="GDHF01030628">
    <property type="protein sequence ID" value="JAI21686.1"/>
    <property type="molecule type" value="Transcribed_RNA"/>
</dbReference>
<organism evidence="2">
    <name type="scientific">Bactrocera latifrons</name>
    <name type="common">Malaysian fruit fly</name>
    <name type="synonym">Chaetodacus latifrons</name>
    <dbReference type="NCBI Taxonomy" id="174628"/>
    <lineage>
        <taxon>Eukaryota</taxon>
        <taxon>Metazoa</taxon>
        <taxon>Ecdysozoa</taxon>
        <taxon>Arthropoda</taxon>
        <taxon>Hexapoda</taxon>
        <taxon>Insecta</taxon>
        <taxon>Pterygota</taxon>
        <taxon>Neoptera</taxon>
        <taxon>Endopterygota</taxon>
        <taxon>Diptera</taxon>
        <taxon>Brachycera</taxon>
        <taxon>Muscomorpha</taxon>
        <taxon>Tephritoidea</taxon>
        <taxon>Tephritidae</taxon>
        <taxon>Bactrocera</taxon>
        <taxon>Bactrocera</taxon>
    </lineage>
</organism>
<evidence type="ECO:0000313" key="2">
    <source>
        <dbReference type="EMBL" id="JAI21686.1"/>
    </source>
</evidence>
<reference evidence="2" key="1">
    <citation type="submission" date="2015-06" db="EMBL/GenBank/DDBJ databases">
        <authorList>
            <person name="Hoefler B.C."/>
            <person name="Straight P.D."/>
        </authorList>
    </citation>
    <scope>NUCLEOTIDE SEQUENCE</scope>
</reference>
<accession>A0A0K8U546</accession>
<keyword evidence="1" id="KW-0175">Coiled coil</keyword>
<dbReference type="OrthoDB" id="7731029at2759"/>
<gene>
    <name evidence="2" type="ORF">c0_g2_i1</name>
</gene>
<sequence length="132" mass="15017">MDAISEINEKYSALEAEIDRRLEKIKADENKLQKLEEQRAKKTSAQSTKALSYEESIERNTNLLKSLDIAKARLRSRSTFSPVEQILEKAIANYKRELATSRQQLSSRLEQVQIHELSSGGLDPTRAAEGRK</sequence>
<evidence type="ECO:0000256" key="1">
    <source>
        <dbReference type="SAM" id="Coils"/>
    </source>
</evidence>